<evidence type="ECO:0000313" key="2">
    <source>
        <dbReference type="EMBL" id="KIK31712.1"/>
    </source>
</evidence>
<dbReference type="HOGENOM" id="CLU_1778688_0_0_1"/>
<feature type="region of interest" description="Disordered" evidence="1">
    <location>
        <begin position="77"/>
        <end position="110"/>
    </location>
</feature>
<dbReference type="InParanoid" id="A0A0D0ABS2"/>
<reference evidence="3" key="2">
    <citation type="submission" date="2015-01" db="EMBL/GenBank/DDBJ databases">
        <title>Evolutionary Origins and Diversification of the Mycorrhizal Mutualists.</title>
        <authorList>
            <consortium name="DOE Joint Genome Institute"/>
            <consortium name="Mycorrhizal Genomics Consortium"/>
            <person name="Kohler A."/>
            <person name="Kuo A."/>
            <person name="Nagy L.G."/>
            <person name="Floudas D."/>
            <person name="Copeland A."/>
            <person name="Barry K.W."/>
            <person name="Cichocki N."/>
            <person name="Veneault-Fourrey C."/>
            <person name="LaButti K."/>
            <person name="Lindquist E.A."/>
            <person name="Lipzen A."/>
            <person name="Lundell T."/>
            <person name="Morin E."/>
            <person name="Murat C."/>
            <person name="Riley R."/>
            <person name="Ohm R."/>
            <person name="Sun H."/>
            <person name="Tunlid A."/>
            <person name="Henrissat B."/>
            <person name="Grigoriev I.V."/>
            <person name="Hibbett D.S."/>
            <person name="Martin F."/>
        </authorList>
    </citation>
    <scope>NUCLEOTIDE SEQUENCE [LARGE SCALE GENOMIC DNA]</scope>
    <source>
        <strain evidence="3">UH-Slu-Lm8-n1</strain>
    </source>
</reference>
<reference evidence="2 3" key="1">
    <citation type="submission" date="2014-04" db="EMBL/GenBank/DDBJ databases">
        <authorList>
            <consortium name="DOE Joint Genome Institute"/>
            <person name="Kuo A."/>
            <person name="Ruytinx J."/>
            <person name="Rineau F."/>
            <person name="Colpaert J."/>
            <person name="Kohler A."/>
            <person name="Nagy L.G."/>
            <person name="Floudas D."/>
            <person name="Copeland A."/>
            <person name="Barry K.W."/>
            <person name="Cichocki N."/>
            <person name="Veneault-Fourrey C."/>
            <person name="LaButti K."/>
            <person name="Lindquist E.A."/>
            <person name="Lipzen A."/>
            <person name="Lundell T."/>
            <person name="Morin E."/>
            <person name="Murat C."/>
            <person name="Sun H."/>
            <person name="Tunlid A."/>
            <person name="Henrissat B."/>
            <person name="Grigoriev I.V."/>
            <person name="Hibbett D.S."/>
            <person name="Martin F."/>
            <person name="Nordberg H.P."/>
            <person name="Cantor M.N."/>
            <person name="Hua S.X."/>
        </authorList>
    </citation>
    <scope>NUCLEOTIDE SEQUENCE [LARGE SCALE GENOMIC DNA]</scope>
    <source>
        <strain evidence="2 3">UH-Slu-Lm8-n1</strain>
    </source>
</reference>
<name>A0A0D0ABS2_9AGAM</name>
<keyword evidence="3" id="KW-1185">Reference proteome</keyword>
<dbReference type="EMBL" id="KN836720">
    <property type="protein sequence ID" value="KIK31712.1"/>
    <property type="molecule type" value="Genomic_DNA"/>
</dbReference>
<evidence type="ECO:0000256" key="1">
    <source>
        <dbReference type="SAM" id="MobiDB-lite"/>
    </source>
</evidence>
<organism evidence="2 3">
    <name type="scientific">Suillus luteus UH-Slu-Lm8-n1</name>
    <dbReference type="NCBI Taxonomy" id="930992"/>
    <lineage>
        <taxon>Eukaryota</taxon>
        <taxon>Fungi</taxon>
        <taxon>Dikarya</taxon>
        <taxon>Basidiomycota</taxon>
        <taxon>Agaricomycotina</taxon>
        <taxon>Agaricomycetes</taxon>
        <taxon>Agaricomycetidae</taxon>
        <taxon>Boletales</taxon>
        <taxon>Suillineae</taxon>
        <taxon>Suillaceae</taxon>
        <taxon>Suillus</taxon>
    </lineage>
</organism>
<accession>A0A0D0ABS2</accession>
<gene>
    <name evidence="2" type="ORF">CY34DRAFT_19644</name>
</gene>
<sequence>MFLWAGSHELITGLLEKLFTTDEVYSDILRNRCQNQSAYLTIESVMFMFDVAAGCLTDILNSHGLSTSLVNVTLSIPGSNNPPSPSDSPKFHLSPPILPSQKHSSKETCRSSSVPLLAHVFIASLQAPDETPSPGKCRFVSSHNLE</sequence>
<dbReference type="STRING" id="930992.A0A0D0ABS2"/>
<evidence type="ECO:0000313" key="3">
    <source>
        <dbReference type="Proteomes" id="UP000054485"/>
    </source>
</evidence>
<dbReference type="AlphaFoldDB" id="A0A0D0ABS2"/>
<dbReference type="Proteomes" id="UP000054485">
    <property type="component" value="Unassembled WGS sequence"/>
</dbReference>
<dbReference type="OrthoDB" id="5319015at2759"/>
<proteinExistence type="predicted"/>
<protein>
    <submittedName>
        <fullName evidence="2">Uncharacterized protein</fullName>
    </submittedName>
</protein>